<sequence>MAQSKALWNEKLSAIQIDLANTAPNVTELLYSSLYRASLTPNNATGETQGVFAGTSSFYFDSLYCSWDTFRTFYPLMALQHPVDYAQIVDNYIDGWRKLGWMPECRANNLPGWTQGGSSGDVIVGHFAINYHNEAAALGIDLEELYSAMLADGDLNPMEWDIQGREVNLYTQFGYVPFDAIDPSSTGRQTREGSRTLEYAFEDFSIRQVALLLNNTADEERYLNRSLWYRNVWDKTVVSDGFQGFMQKRYPNDTDANRECSLQGDNIEGFYESSSWEYSWFAPHDTNGLIDLMGGNSTFVNRLDHFFDAGYYLAGNEPSFQTPIGYHYANQPAKSIQRVRQVVFENFDITPAGLPGNDDQAAMASVLAFHLLGLYPIPGTSQFLILSPFTPNYTIHNTYLNTSTTVTTLGFDPKSIQATIPDGAAAYVKNVTINGVESPTKCHFDFYDVFRAGGDVIIEVTDDIAQGNDCGSAVPESVSMGGFGSLR</sequence>
<dbReference type="Proteomes" id="UP000188533">
    <property type="component" value="Unassembled WGS sequence"/>
</dbReference>
<dbReference type="GO" id="GO:0000224">
    <property type="term" value="F:peptide-N4-(N-acetyl-beta-glucosaminyl)asparagine amidase activity"/>
    <property type="evidence" value="ECO:0007669"/>
    <property type="project" value="TreeGrafter"/>
</dbReference>
<dbReference type="GO" id="GO:0005975">
    <property type="term" value="P:carbohydrate metabolic process"/>
    <property type="evidence" value="ECO:0007669"/>
    <property type="project" value="InterPro"/>
</dbReference>
<dbReference type="InterPro" id="IPR012939">
    <property type="entry name" value="Glyco_hydro_92"/>
</dbReference>
<dbReference type="Pfam" id="PF07971">
    <property type="entry name" value="Glyco_hydro_92"/>
    <property type="match status" value="1"/>
</dbReference>
<evidence type="ECO:0000313" key="2">
    <source>
        <dbReference type="EMBL" id="GAW00856.1"/>
    </source>
</evidence>
<reference evidence="2 3" key="2">
    <citation type="submission" date="2017-02" db="EMBL/GenBank/DDBJ databases">
        <title>A genome survey and senescence transcriptome analysis in Lentinula edodes.</title>
        <authorList>
            <person name="Sakamoto Y."/>
            <person name="Nakade K."/>
            <person name="Sato S."/>
            <person name="Yoshida Y."/>
            <person name="Miyazaki K."/>
            <person name="Natsume S."/>
            <person name="Konno N."/>
        </authorList>
    </citation>
    <scope>NUCLEOTIDE SEQUENCE [LARGE SCALE GENOMIC DNA]</scope>
    <source>
        <strain evidence="2 3">NBRC 111202</strain>
    </source>
</reference>
<comment type="caution">
    <text evidence="2">The sequence shown here is derived from an EMBL/GenBank/DDBJ whole genome shotgun (WGS) entry which is preliminary data.</text>
</comment>
<reference evidence="2 3" key="1">
    <citation type="submission" date="2016-08" db="EMBL/GenBank/DDBJ databases">
        <authorList>
            <consortium name="Lentinula edodes genome sequencing consortium"/>
            <person name="Sakamoto Y."/>
            <person name="Nakade K."/>
            <person name="Sato S."/>
            <person name="Yoshida Y."/>
            <person name="Miyazaki K."/>
            <person name="Natsume S."/>
            <person name="Konno N."/>
        </authorList>
    </citation>
    <scope>NUCLEOTIDE SEQUENCE [LARGE SCALE GENOMIC DNA]</scope>
    <source>
        <strain evidence="2 3">NBRC 111202</strain>
    </source>
</reference>
<evidence type="ECO:0000313" key="3">
    <source>
        <dbReference type="Proteomes" id="UP000188533"/>
    </source>
</evidence>
<dbReference type="InterPro" id="IPR050883">
    <property type="entry name" value="PNGase"/>
</dbReference>
<dbReference type="GO" id="GO:0005829">
    <property type="term" value="C:cytosol"/>
    <property type="evidence" value="ECO:0007669"/>
    <property type="project" value="TreeGrafter"/>
</dbReference>
<dbReference type="AlphaFoldDB" id="A0A1Q3E101"/>
<dbReference type="PANTHER" id="PTHR12143">
    <property type="entry name" value="PEPTIDE N-GLYCANASE PNGASE -RELATED"/>
    <property type="match status" value="1"/>
</dbReference>
<name>A0A1Q3E101_LENED</name>
<dbReference type="InterPro" id="IPR008928">
    <property type="entry name" value="6-hairpin_glycosidase_sf"/>
</dbReference>
<keyword evidence="2" id="KW-0378">Hydrolase</keyword>
<protein>
    <submittedName>
        <fullName evidence="2">Glycoside hydrolase family 92 protein</fullName>
    </submittedName>
</protein>
<proteinExistence type="predicted"/>
<feature type="domain" description="Glycosyl hydrolase family 92" evidence="1">
    <location>
        <begin position="2"/>
        <end position="460"/>
    </location>
</feature>
<evidence type="ECO:0000259" key="1">
    <source>
        <dbReference type="Pfam" id="PF07971"/>
    </source>
</evidence>
<accession>A0A1Q3E101</accession>
<keyword evidence="3" id="KW-1185">Reference proteome</keyword>
<organism evidence="2 3">
    <name type="scientific">Lentinula edodes</name>
    <name type="common">Shiitake mushroom</name>
    <name type="synonym">Lentinus edodes</name>
    <dbReference type="NCBI Taxonomy" id="5353"/>
    <lineage>
        <taxon>Eukaryota</taxon>
        <taxon>Fungi</taxon>
        <taxon>Dikarya</taxon>
        <taxon>Basidiomycota</taxon>
        <taxon>Agaricomycotina</taxon>
        <taxon>Agaricomycetes</taxon>
        <taxon>Agaricomycetidae</taxon>
        <taxon>Agaricales</taxon>
        <taxon>Marasmiineae</taxon>
        <taxon>Omphalotaceae</taxon>
        <taxon>Lentinula</taxon>
    </lineage>
</organism>
<dbReference type="Gene3D" id="1.20.1050.60">
    <property type="entry name" value="alpha-1,2-mannosidase"/>
    <property type="match status" value="1"/>
</dbReference>
<dbReference type="PANTHER" id="PTHR12143:SF25">
    <property type="entry name" value="FAMILY PROTEIN, PUTATIVE (AFU_ORTHOLOGUE AFUA_1G10790)-RELATED"/>
    <property type="match status" value="1"/>
</dbReference>
<dbReference type="GO" id="GO:0006516">
    <property type="term" value="P:glycoprotein catabolic process"/>
    <property type="evidence" value="ECO:0007669"/>
    <property type="project" value="TreeGrafter"/>
</dbReference>
<dbReference type="EMBL" id="BDGU01000043">
    <property type="protein sequence ID" value="GAW00856.1"/>
    <property type="molecule type" value="Genomic_DNA"/>
</dbReference>
<dbReference type="SUPFAM" id="SSF48208">
    <property type="entry name" value="Six-hairpin glycosidases"/>
    <property type="match status" value="1"/>
</dbReference>
<dbReference type="GO" id="GO:0005634">
    <property type="term" value="C:nucleus"/>
    <property type="evidence" value="ECO:0007669"/>
    <property type="project" value="TreeGrafter"/>
</dbReference>
<dbReference type="STRING" id="5353.A0A1Q3E101"/>
<gene>
    <name evidence="2" type="ORF">LENED_002410</name>
</gene>
<dbReference type="Gene3D" id="1.20.1610.10">
    <property type="entry name" value="alpha-1,2-mannosidases domains"/>
    <property type="match status" value="1"/>
</dbReference>